<protein>
    <submittedName>
        <fullName evidence="8">Uncharacterized protein</fullName>
    </submittedName>
</protein>
<dbReference type="InterPro" id="IPR037185">
    <property type="entry name" value="EmrE-like"/>
</dbReference>
<evidence type="ECO:0000256" key="5">
    <source>
        <dbReference type="SAM" id="Phobius"/>
    </source>
</evidence>
<evidence type="ECO:0000256" key="2">
    <source>
        <dbReference type="ARBA" id="ARBA00022692"/>
    </source>
</evidence>
<feature type="transmembrane region" description="Helical" evidence="5">
    <location>
        <begin position="321"/>
        <end position="345"/>
    </location>
</feature>
<evidence type="ECO:0000259" key="7">
    <source>
        <dbReference type="Pfam" id="PF13127"/>
    </source>
</evidence>
<proteinExistence type="predicted"/>
<dbReference type="Pfam" id="PF00892">
    <property type="entry name" value="EamA"/>
    <property type="match status" value="1"/>
</dbReference>
<feature type="transmembrane region" description="Helical" evidence="5">
    <location>
        <begin position="54"/>
        <end position="78"/>
    </location>
</feature>
<feature type="domain" description="DUF3955" evidence="7">
    <location>
        <begin position="53"/>
        <end position="105"/>
    </location>
</feature>
<dbReference type="EMBL" id="SNSC02000013">
    <property type="protein sequence ID" value="TID18863.1"/>
    <property type="molecule type" value="Genomic_DNA"/>
</dbReference>
<evidence type="ECO:0000256" key="3">
    <source>
        <dbReference type="ARBA" id="ARBA00022989"/>
    </source>
</evidence>
<name>A0A4Z1PCL2_9PEZI</name>
<accession>A0A4Z1PCL2</accession>
<feature type="transmembrane region" description="Helical" evidence="5">
    <location>
        <begin position="251"/>
        <end position="268"/>
    </location>
</feature>
<keyword evidence="2 5" id="KW-0812">Transmembrane</keyword>
<gene>
    <name evidence="8" type="ORF">E6O75_ATG05984</name>
</gene>
<sequence length="458" mass="50778">MPSTHPPQEPEAEMQAYIHPPLTSRWRASITGFRNHFLDKEGSRWERSPWRHTLGIVLLLFTVVMWTTSNFLASTMFADNTYSKPYFVTYVNSSFFCIPLLPIAIQAFYKNPSELRKLKSLLPDRITGYSKVSTAEVHEEEDSISKPWPDEGRGLLRADGSSSPTNFHDDPMGSSQVLSLAADDSEKLGLAETAKLSVEFSFIWFAANYFVSACLEYTTVSSATILTSTSSIWTLLIGTLWDVEHFTIKKFLGVLVSLAGIVLISSVDMSGETDKNRGSFPHKTMKEIAVGDAMAFISAVLYGLYAVVMKKRIGDESRVNMPLFFGLVGLFNVLFMWPAFFILHFTGIEQFQLPPSGRVVTILLTNSTSSLLSDFAWAYAMLLTSPLIVTVGLSLTIPLSLVVQMVLHGQYASLIYWIGAALIVASFLFVNHEEVKDEELMASGLLGESGFGGSFEAR</sequence>
<evidence type="ECO:0000259" key="6">
    <source>
        <dbReference type="Pfam" id="PF00892"/>
    </source>
</evidence>
<keyword evidence="3 5" id="KW-1133">Transmembrane helix</keyword>
<organism evidence="8 9">
    <name type="scientific">Venturia nashicola</name>
    <dbReference type="NCBI Taxonomy" id="86259"/>
    <lineage>
        <taxon>Eukaryota</taxon>
        <taxon>Fungi</taxon>
        <taxon>Dikarya</taxon>
        <taxon>Ascomycota</taxon>
        <taxon>Pezizomycotina</taxon>
        <taxon>Dothideomycetes</taxon>
        <taxon>Pleosporomycetidae</taxon>
        <taxon>Venturiales</taxon>
        <taxon>Venturiaceae</taxon>
        <taxon>Venturia</taxon>
    </lineage>
</organism>
<evidence type="ECO:0000256" key="1">
    <source>
        <dbReference type="ARBA" id="ARBA00004141"/>
    </source>
</evidence>
<keyword evidence="9" id="KW-1185">Reference proteome</keyword>
<dbReference type="PANTHER" id="PTHR23051:SF0">
    <property type="entry name" value="SOLUTE CARRIER FAMILY 35 MEMBER F5"/>
    <property type="match status" value="1"/>
</dbReference>
<dbReference type="Pfam" id="PF13127">
    <property type="entry name" value="DUF3955"/>
    <property type="match status" value="1"/>
</dbReference>
<dbReference type="PANTHER" id="PTHR23051">
    <property type="entry name" value="SOLUTE CARRIER FAMILY 35, MEMBER F5"/>
    <property type="match status" value="1"/>
</dbReference>
<comment type="caution">
    <text evidence="8">The sequence shown here is derived from an EMBL/GenBank/DDBJ whole genome shotgun (WGS) entry which is preliminary data.</text>
</comment>
<reference evidence="8 9" key="1">
    <citation type="submission" date="2019-04" db="EMBL/GenBank/DDBJ databases">
        <title>High contiguity whole genome sequence and gene annotation resource for two Venturia nashicola isolates.</title>
        <authorList>
            <person name="Prokchorchik M."/>
            <person name="Won K."/>
            <person name="Lee Y."/>
            <person name="Choi E.D."/>
            <person name="Segonzac C."/>
            <person name="Sohn K.H."/>
        </authorList>
    </citation>
    <scope>NUCLEOTIDE SEQUENCE [LARGE SCALE GENOMIC DNA]</scope>
    <source>
        <strain evidence="8 9">PRI2</strain>
    </source>
</reference>
<dbReference type="GO" id="GO:0000329">
    <property type="term" value="C:fungal-type vacuole membrane"/>
    <property type="evidence" value="ECO:0007669"/>
    <property type="project" value="TreeGrafter"/>
</dbReference>
<feature type="domain" description="EamA" evidence="6">
    <location>
        <begin position="205"/>
        <end position="265"/>
    </location>
</feature>
<feature type="transmembrane region" description="Helical" evidence="5">
    <location>
        <begin position="288"/>
        <end position="309"/>
    </location>
</feature>
<dbReference type="Proteomes" id="UP000298493">
    <property type="component" value="Unassembled WGS sequence"/>
</dbReference>
<dbReference type="InterPro" id="IPR025016">
    <property type="entry name" value="DUF3955"/>
</dbReference>
<feature type="transmembrane region" description="Helical" evidence="5">
    <location>
        <begin position="414"/>
        <end position="431"/>
    </location>
</feature>
<keyword evidence="4 5" id="KW-0472">Membrane</keyword>
<evidence type="ECO:0000313" key="8">
    <source>
        <dbReference type="EMBL" id="TID18863.1"/>
    </source>
</evidence>
<evidence type="ECO:0000313" key="9">
    <source>
        <dbReference type="Proteomes" id="UP000298493"/>
    </source>
</evidence>
<dbReference type="AlphaFoldDB" id="A0A4Z1PCL2"/>
<dbReference type="Gene3D" id="1.10.3730.20">
    <property type="match status" value="1"/>
</dbReference>
<feature type="transmembrane region" description="Helical" evidence="5">
    <location>
        <begin position="90"/>
        <end position="109"/>
    </location>
</feature>
<dbReference type="SUPFAM" id="SSF103481">
    <property type="entry name" value="Multidrug resistance efflux transporter EmrE"/>
    <property type="match status" value="2"/>
</dbReference>
<evidence type="ECO:0000256" key="4">
    <source>
        <dbReference type="ARBA" id="ARBA00023136"/>
    </source>
</evidence>
<comment type="subcellular location">
    <subcellularLocation>
        <location evidence="1">Membrane</location>
        <topology evidence="1">Multi-pass membrane protein</topology>
    </subcellularLocation>
</comment>
<dbReference type="InterPro" id="IPR000620">
    <property type="entry name" value="EamA_dom"/>
</dbReference>
<feature type="transmembrane region" description="Helical" evidence="5">
    <location>
        <begin position="376"/>
        <end position="402"/>
    </location>
</feature>